<comment type="caution">
    <text evidence="2">The sequence shown here is derived from an EMBL/GenBank/DDBJ whole genome shotgun (WGS) entry which is preliminary data.</text>
</comment>
<gene>
    <name evidence="2" type="ORF">P6N53_02020</name>
</gene>
<sequence length="357" mass="41280">MSKVYVLGAGAGASYRGSFLGETSPVAKNFFEKAMKVLNIHKIRDRHFRDGNLKYEHIFNFIELFWGVPREKVNQATLDMEEVLTLLSIELEEDIPGRERLLQAYEEYLLLMALTFDKILYGEPCPHHRSIAQSLEPGDNIISFNYELLMDFALYKLQKPGLVWSIRDGYGIFCQQLNSVQEKNTLRKENSSVKLLKLHGSLNWLYCPSCGQLYTYEHSDPQGNSVIINGMANMVKCATEHCCHRLSRVIIPPTLMKNYQSIPFIPELWRQAREALTRAREIIVIGYSFPTTDFRSNWMFRKAMVHNDALEKVVIIDAAEGYQLETLLAKHRSIFRMQELKFYPSISKYTEELNSLS</sequence>
<protein>
    <submittedName>
        <fullName evidence="2">SIR2 family protein</fullName>
    </submittedName>
</protein>
<name>A0AAW7Z993_9FIRM</name>
<dbReference type="Proteomes" id="UP001172911">
    <property type="component" value="Unassembled WGS sequence"/>
</dbReference>
<dbReference type="InterPro" id="IPR029035">
    <property type="entry name" value="DHS-like_NAD/FAD-binding_dom"/>
</dbReference>
<accession>A0AAW7Z993</accession>
<keyword evidence="1" id="KW-0808">Transferase</keyword>
<dbReference type="Gene3D" id="3.30.1600.10">
    <property type="entry name" value="SIR2/SIRT2 'Small Domain"/>
    <property type="match status" value="1"/>
</dbReference>
<dbReference type="GO" id="GO:0016740">
    <property type="term" value="F:transferase activity"/>
    <property type="evidence" value="ECO:0007669"/>
    <property type="project" value="UniProtKB-KW"/>
</dbReference>
<dbReference type="RefSeq" id="WP_304540752.1">
    <property type="nucleotide sequence ID" value="NZ_JARPTC010000002.1"/>
</dbReference>
<proteinExistence type="predicted"/>
<dbReference type="SUPFAM" id="SSF52467">
    <property type="entry name" value="DHS-like NAD/FAD-binding domain"/>
    <property type="match status" value="1"/>
</dbReference>
<dbReference type="EMBL" id="JARPTC010000002">
    <property type="protein sequence ID" value="MDO7786003.1"/>
    <property type="molecule type" value="Genomic_DNA"/>
</dbReference>
<reference evidence="2" key="2">
    <citation type="submission" date="2023-03" db="EMBL/GenBank/DDBJ databases">
        <authorList>
            <person name="Zhang Z."/>
        </authorList>
    </citation>
    <scope>NUCLEOTIDE SEQUENCE</scope>
    <source>
        <strain evidence="2">DSA</strain>
    </source>
</reference>
<evidence type="ECO:0000256" key="1">
    <source>
        <dbReference type="ARBA" id="ARBA00022679"/>
    </source>
</evidence>
<evidence type="ECO:0000313" key="3">
    <source>
        <dbReference type="Proteomes" id="UP001172911"/>
    </source>
</evidence>
<evidence type="ECO:0000313" key="2">
    <source>
        <dbReference type="EMBL" id="MDO7786003.1"/>
    </source>
</evidence>
<keyword evidence="3" id="KW-1185">Reference proteome</keyword>
<reference evidence="2" key="1">
    <citation type="journal article" date="2023" name="J. Hazard. Mater.">
        <title>Anaerobic biodegradation of pyrene and benzo[a]pyrene by a new sulfate-reducing Desulforamulus aquiferis strain DSA.</title>
        <authorList>
            <person name="Zhang Z."/>
            <person name="Sun J."/>
            <person name="Gong X."/>
            <person name="Wang C."/>
            <person name="Wang H."/>
        </authorList>
    </citation>
    <scope>NUCLEOTIDE SEQUENCE</scope>
    <source>
        <strain evidence="2">DSA</strain>
    </source>
</reference>
<dbReference type="InterPro" id="IPR026591">
    <property type="entry name" value="Sirtuin_cat_small_dom_sf"/>
</dbReference>
<dbReference type="Gene3D" id="3.40.50.1220">
    <property type="entry name" value="TPP-binding domain"/>
    <property type="match status" value="1"/>
</dbReference>
<dbReference type="AlphaFoldDB" id="A0AAW7Z993"/>
<organism evidence="2 3">
    <name type="scientific">Desulforamulus aquiferis</name>
    <dbReference type="NCBI Taxonomy" id="1397668"/>
    <lineage>
        <taxon>Bacteria</taxon>
        <taxon>Bacillati</taxon>
        <taxon>Bacillota</taxon>
        <taxon>Clostridia</taxon>
        <taxon>Eubacteriales</taxon>
        <taxon>Peptococcaceae</taxon>
        <taxon>Desulforamulus</taxon>
    </lineage>
</organism>